<comment type="caution">
    <text evidence="1">The sequence shown here is derived from an EMBL/GenBank/DDBJ whole genome shotgun (WGS) entry which is preliminary data.</text>
</comment>
<keyword evidence="2" id="KW-1185">Reference proteome</keyword>
<gene>
    <name evidence="1" type="ORF">HPB47_004499</name>
</gene>
<proteinExistence type="predicted"/>
<organism evidence="1 2">
    <name type="scientific">Ixodes persulcatus</name>
    <name type="common">Taiga tick</name>
    <dbReference type="NCBI Taxonomy" id="34615"/>
    <lineage>
        <taxon>Eukaryota</taxon>
        <taxon>Metazoa</taxon>
        <taxon>Ecdysozoa</taxon>
        <taxon>Arthropoda</taxon>
        <taxon>Chelicerata</taxon>
        <taxon>Arachnida</taxon>
        <taxon>Acari</taxon>
        <taxon>Parasitiformes</taxon>
        <taxon>Ixodida</taxon>
        <taxon>Ixodoidea</taxon>
        <taxon>Ixodidae</taxon>
        <taxon>Ixodinae</taxon>
        <taxon>Ixodes</taxon>
    </lineage>
</organism>
<name>A0AC60PGR9_IXOPE</name>
<reference evidence="1 2" key="1">
    <citation type="journal article" date="2020" name="Cell">
        <title>Large-Scale Comparative Analyses of Tick Genomes Elucidate Their Genetic Diversity and Vector Capacities.</title>
        <authorList>
            <consortium name="Tick Genome and Microbiome Consortium (TIGMIC)"/>
            <person name="Jia N."/>
            <person name="Wang J."/>
            <person name="Shi W."/>
            <person name="Du L."/>
            <person name="Sun Y."/>
            <person name="Zhan W."/>
            <person name="Jiang J.F."/>
            <person name="Wang Q."/>
            <person name="Zhang B."/>
            <person name="Ji P."/>
            <person name="Bell-Sakyi L."/>
            <person name="Cui X.M."/>
            <person name="Yuan T.T."/>
            <person name="Jiang B.G."/>
            <person name="Yang W.F."/>
            <person name="Lam T.T."/>
            <person name="Chang Q.C."/>
            <person name="Ding S.J."/>
            <person name="Wang X.J."/>
            <person name="Zhu J.G."/>
            <person name="Ruan X.D."/>
            <person name="Zhao L."/>
            <person name="Wei J.T."/>
            <person name="Ye R.Z."/>
            <person name="Que T.C."/>
            <person name="Du C.H."/>
            <person name="Zhou Y.H."/>
            <person name="Cheng J.X."/>
            <person name="Dai P.F."/>
            <person name="Guo W.B."/>
            <person name="Han X.H."/>
            <person name="Huang E.J."/>
            <person name="Li L.F."/>
            <person name="Wei W."/>
            <person name="Gao Y.C."/>
            <person name="Liu J.Z."/>
            <person name="Shao H.Z."/>
            <person name="Wang X."/>
            <person name="Wang C.C."/>
            <person name="Yang T.C."/>
            <person name="Huo Q.B."/>
            <person name="Li W."/>
            <person name="Chen H.Y."/>
            <person name="Chen S.E."/>
            <person name="Zhou L.G."/>
            <person name="Ni X.B."/>
            <person name="Tian J.H."/>
            <person name="Sheng Y."/>
            <person name="Liu T."/>
            <person name="Pan Y.S."/>
            <person name="Xia L.Y."/>
            <person name="Li J."/>
            <person name="Zhao F."/>
            <person name="Cao W.C."/>
        </authorList>
    </citation>
    <scope>NUCLEOTIDE SEQUENCE [LARGE SCALE GENOMIC DNA]</scope>
    <source>
        <strain evidence="1">Iper-2018</strain>
    </source>
</reference>
<accession>A0AC60PGR9</accession>
<evidence type="ECO:0000313" key="1">
    <source>
        <dbReference type="EMBL" id="KAG0418925.1"/>
    </source>
</evidence>
<protein>
    <submittedName>
        <fullName evidence="1">Uncharacterized protein</fullName>
    </submittedName>
</protein>
<dbReference type="Proteomes" id="UP000805193">
    <property type="component" value="Unassembled WGS sequence"/>
</dbReference>
<evidence type="ECO:0000313" key="2">
    <source>
        <dbReference type="Proteomes" id="UP000805193"/>
    </source>
</evidence>
<sequence length="277" mass="29618">MYRAPVSSLHSLLGYSPTEHESQQKADEELMFNISLELASDMHFKGWARGYTDESLDHDALTVIAAAVSTDFRARAAERLFFACSATAELAALRRAQYMTEEEGAPDHLVILSYLKAALPKLARLERAPPLTGEVAKAAIMLQRQKWRQAFQWLPDHCGIGGNQEADRLAASAQGDDACLTSSVATSSDARLPHVPGGGAPDLPGVGNTAAPEVHVGEAPCTDAALVVLVRPLRRSDGERGRACGSVQQLLQFLLDDFTDDITYAGGGGTKVGSGCR</sequence>
<dbReference type="EMBL" id="JABSTQ010010689">
    <property type="protein sequence ID" value="KAG0418925.1"/>
    <property type="molecule type" value="Genomic_DNA"/>
</dbReference>